<dbReference type="InterPro" id="IPR013783">
    <property type="entry name" value="Ig-like_fold"/>
</dbReference>
<dbReference type="PANTHER" id="PTHR11860:SF59">
    <property type="entry name" value="FAS APOPTOTIC INHIBITORY MOLECULE 3"/>
    <property type="match status" value="1"/>
</dbReference>
<dbReference type="GO" id="GO:0004888">
    <property type="term" value="F:transmembrane signaling receptor activity"/>
    <property type="evidence" value="ECO:0007669"/>
    <property type="project" value="TreeGrafter"/>
</dbReference>
<evidence type="ECO:0000313" key="8">
    <source>
        <dbReference type="Proteomes" id="UP000515203"/>
    </source>
</evidence>
<evidence type="ECO:0000256" key="1">
    <source>
        <dbReference type="ARBA" id="ARBA00004162"/>
    </source>
</evidence>
<keyword evidence="6" id="KW-0732">Signal</keyword>
<dbReference type="SUPFAM" id="SSF48726">
    <property type="entry name" value="Immunoglobulin"/>
    <property type="match status" value="1"/>
</dbReference>
<evidence type="ECO:0000259" key="7">
    <source>
        <dbReference type="Pfam" id="PF07686"/>
    </source>
</evidence>
<evidence type="ECO:0000256" key="4">
    <source>
        <dbReference type="SAM" id="MobiDB-lite"/>
    </source>
</evidence>
<feature type="compositionally biased region" description="Low complexity" evidence="4">
    <location>
        <begin position="329"/>
        <end position="338"/>
    </location>
</feature>
<dbReference type="Proteomes" id="UP000515203">
    <property type="component" value="Unplaced"/>
</dbReference>
<dbReference type="PANTHER" id="PTHR11860">
    <property type="entry name" value="POLYMERIC-IMMUNOGLOBULIN RECEPTOR"/>
    <property type="match status" value="1"/>
</dbReference>
<protein>
    <submittedName>
        <fullName evidence="9">Fas apoptotic inhibitory molecule 3 isoform X2</fullName>
    </submittedName>
</protein>
<evidence type="ECO:0000256" key="6">
    <source>
        <dbReference type="SAM" id="SignalP"/>
    </source>
</evidence>
<dbReference type="InterPro" id="IPR050671">
    <property type="entry name" value="CD300_family_receptors"/>
</dbReference>
<dbReference type="CTD" id="9214"/>
<accession>A0A6P6DA98</accession>
<dbReference type="Gene3D" id="2.60.40.10">
    <property type="entry name" value="Immunoglobulins"/>
    <property type="match status" value="1"/>
</dbReference>
<feature type="signal peptide" evidence="6">
    <location>
        <begin position="1"/>
        <end position="16"/>
    </location>
</feature>
<feature type="region of interest" description="Disordered" evidence="4">
    <location>
        <begin position="171"/>
        <end position="195"/>
    </location>
</feature>
<keyword evidence="3 5" id="KW-0472">Membrane</keyword>
<dbReference type="Pfam" id="PF07686">
    <property type="entry name" value="V-set"/>
    <property type="match status" value="1"/>
</dbReference>
<dbReference type="InterPro" id="IPR013106">
    <property type="entry name" value="Ig_V-set"/>
</dbReference>
<dbReference type="RefSeq" id="XP_023557014.1">
    <property type="nucleotide sequence ID" value="XM_023701246.1"/>
</dbReference>
<evidence type="ECO:0000256" key="5">
    <source>
        <dbReference type="SAM" id="Phobius"/>
    </source>
</evidence>
<feature type="transmembrane region" description="Helical" evidence="5">
    <location>
        <begin position="254"/>
        <end position="274"/>
    </location>
</feature>
<name>A0A6P6DA98_OCTDE</name>
<dbReference type="GO" id="GO:0005886">
    <property type="term" value="C:plasma membrane"/>
    <property type="evidence" value="ECO:0007669"/>
    <property type="project" value="UniProtKB-SubCell"/>
</dbReference>
<dbReference type="GeneID" id="101587102"/>
<feature type="domain" description="Immunoglobulin V-set" evidence="7">
    <location>
        <begin position="24"/>
        <end position="123"/>
    </location>
</feature>
<keyword evidence="8" id="KW-1185">Reference proteome</keyword>
<evidence type="ECO:0000313" key="9">
    <source>
        <dbReference type="RefSeq" id="XP_023557014.1"/>
    </source>
</evidence>
<gene>
    <name evidence="9" type="primary">Fcmr</name>
</gene>
<feature type="chain" id="PRO_5027923022" evidence="6">
    <location>
        <begin position="17"/>
        <end position="415"/>
    </location>
</feature>
<organism evidence="8 9">
    <name type="scientific">Octodon degus</name>
    <name type="common">Degu</name>
    <name type="synonym">Sciurus degus</name>
    <dbReference type="NCBI Taxonomy" id="10160"/>
    <lineage>
        <taxon>Eukaryota</taxon>
        <taxon>Metazoa</taxon>
        <taxon>Chordata</taxon>
        <taxon>Craniata</taxon>
        <taxon>Vertebrata</taxon>
        <taxon>Euteleostomi</taxon>
        <taxon>Mammalia</taxon>
        <taxon>Eutheria</taxon>
        <taxon>Euarchontoglires</taxon>
        <taxon>Glires</taxon>
        <taxon>Rodentia</taxon>
        <taxon>Hystricomorpha</taxon>
        <taxon>Octodontidae</taxon>
        <taxon>Octodon</taxon>
    </lineage>
</organism>
<sequence>MNLWLFSLYFLPVSGAMKIFPQVNLDGPLGESVVIKCPLAGEIGVRMYLCRQMPSSGMCATVVSNNFVKEEYRDRITLLPSPDKTHFLVEMSELTESDSGVYACGLGFNTDRDKTQKVILNVHDEYEPFLEEELQPWFSKLPEQQIPYWPQEVPHARAAEFTSEIAIPAQRTEAAPVHHSSTTTPTTHQPRASAASPAVAAKLPTLLPPTEASESSAQERVLGPQEASYKYHTWLYRQRAFNAGSQARWEDQGFHIVIPSVLGFLLLALLGLLLRRAVQRRRAFSRRIRRLAIRMRGMEASGRPGSRQPRAGPRPRSQNNVYSACPRRAPSAASAGPEEAPPPESGSAGPSAPPQMPETPWLRAPSHKASCEYVTICHQPAAQREDPDSAEDDYINVPSLTFLPRCPPAPSPWCQ</sequence>
<evidence type="ECO:0000256" key="3">
    <source>
        <dbReference type="ARBA" id="ARBA00023136"/>
    </source>
</evidence>
<reference evidence="9" key="1">
    <citation type="submission" date="2025-08" db="UniProtKB">
        <authorList>
            <consortium name="RefSeq"/>
        </authorList>
    </citation>
    <scope>IDENTIFICATION</scope>
</reference>
<proteinExistence type="predicted"/>
<evidence type="ECO:0000256" key="2">
    <source>
        <dbReference type="ARBA" id="ARBA00022692"/>
    </source>
</evidence>
<keyword evidence="5" id="KW-1133">Transmembrane helix</keyword>
<feature type="region of interest" description="Disordered" evidence="4">
    <location>
        <begin position="299"/>
        <end position="362"/>
    </location>
</feature>
<dbReference type="InterPro" id="IPR036179">
    <property type="entry name" value="Ig-like_dom_sf"/>
</dbReference>
<keyword evidence="2 5" id="KW-0812">Transmembrane</keyword>
<dbReference type="AlphaFoldDB" id="A0A6P6DA98"/>
<comment type="subcellular location">
    <subcellularLocation>
        <location evidence="1">Cell membrane</location>
        <topology evidence="1">Single-pass membrane protein</topology>
    </subcellularLocation>
</comment>
<feature type="compositionally biased region" description="Low complexity" evidence="4">
    <location>
        <begin position="178"/>
        <end position="195"/>
    </location>
</feature>